<dbReference type="InterPro" id="IPR024608">
    <property type="entry name" value="SARA-like_SBD"/>
</dbReference>
<dbReference type="OrthoDB" id="5872154at2759"/>
<accession>Q4S1Z0</accession>
<dbReference type="Gene3D" id="4.10.720.10">
    <property type="entry name" value="Smad anchor for receptor activation, Smad-binding domain"/>
    <property type="match status" value="1"/>
</dbReference>
<protein>
    <submittedName>
        <fullName evidence="4">(spotted green pufferfish) hypothetical protein</fullName>
    </submittedName>
</protein>
<evidence type="ECO:0000313" key="4">
    <source>
        <dbReference type="EMBL" id="CAG05342.1"/>
    </source>
</evidence>
<dbReference type="Gene3D" id="3.30.1360.220">
    <property type="entry name" value="Domain of unknown function (DUF3480), N-terminal subdomain"/>
    <property type="match status" value="1"/>
</dbReference>
<feature type="region of interest" description="Disordered" evidence="1">
    <location>
        <begin position="75"/>
        <end position="129"/>
    </location>
</feature>
<feature type="compositionally biased region" description="Polar residues" evidence="1">
    <location>
        <begin position="90"/>
        <end position="105"/>
    </location>
</feature>
<dbReference type="GO" id="GO:0031901">
    <property type="term" value="C:early endosome membrane"/>
    <property type="evidence" value="ECO:0007669"/>
    <property type="project" value="TreeGrafter"/>
</dbReference>
<feature type="compositionally biased region" description="Pro residues" evidence="1">
    <location>
        <begin position="1"/>
        <end position="12"/>
    </location>
</feature>
<name>Q4S1Z0_TETNG</name>
<organism evidence="4">
    <name type="scientific">Tetraodon nigroviridis</name>
    <name type="common">Spotted green pufferfish</name>
    <name type="synonym">Chelonodon nigroviridis</name>
    <dbReference type="NCBI Taxonomy" id="99883"/>
    <lineage>
        <taxon>Eukaryota</taxon>
        <taxon>Metazoa</taxon>
        <taxon>Chordata</taxon>
        <taxon>Craniata</taxon>
        <taxon>Vertebrata</taxon>
        <taxon>Euteleostomi</taxon>
        <taxon>Actinopterygii</taxon>
        <taxon>Neopterygii</taxon>
        <taxon>Teleostei</taxon>
        <taxon>Neoteleostei</taxon>
        <taxon>Acanthomorphata</taxon>
        <taxon>Eupercaria</taxon>
        <taxon>Tetraodontiformes</taxon>
        <taxon>Tetradontoidea</taxon>
        <taxon>Tetraodontidae</taxon>
        <taxon>Tetraodon</taxon>
    </lineage>
</organism>
<feature type="domain" description="Smad anchor for receptor activation-like Smad-binding" evidence="3">
    <location>
        <begin position="8"/>
        <end position="46"/>
    </location>
</feature>
<comment type="caution">
    <text evidence="4">The sequence shown here is derived from an EMBL/GenBank/DDBJ whole genome shotgun (WGS) entry which is preliminary data.</text>
</comment>
<dbReference type="InterPro" id="IPR037145">
    <property type="entry name" value="SARA_Smad-bd_sf"/>
</dbReference>
<reference evidence="4" key="1">
    <citation type="journal article" date="2004" name="Nature">
        <title>Genome duplication in the teleost fish Tetraodon nigroviridis reveals the early vertebrate proto-karyotype.</title>
        <authorList>
            <person name="Jaillon O."/>
            <person name="Aury J.-M."/>
            <person name="Brunet F."/>
            <person name="Petit J.-L."/>
            <person name="Stange-Thomann N."/>
            <person name="Mauceli E."/>
            <person name="Bouneau L."/>
            <person name="Fischer C."/>
            <person name="Ozouf-Costaz C."/>
            <person name="Bernot A."/>
            <person name="Nicaud S."/>
            <person name="Jaffe D."/>
            <person name="Fisher S."/>
            <person name="Lutfalla G."/>
            <person name="Dossat C."/>
            <person name="Segurens B."/>
            <person name="Dasilva C."/>
            <person name="Salanoubat M."/>
            <person name="Levy M."/>
            <person name="Boudet N."/>
            <person name="Castellano S."/>
            <person name="Anthouard V."/>
            <person name="Jubin C."/>
            <person name="Castelli V."/>
            <person name="Katinka M."/>
            <person name="Vacherie B."/>
            <person name="Biemont C."/>
            <person name="Skalli Z."/>
            <person name="Cattolico L."/>
            <person name="Poulain J."/>
            <person name="De Berardinis V."/>
            <person name="Cruaud C."/>
            <person name="Duprat S."/>
            <person name="Brottier P."/>
            <person name="Coutanceau J.-P."/>
            <person name="Gouzy J."/>
            <person name="Parra G."/>
            <person name="Lardier G."/>
            <person name="Chapple C."/>
            <person name="McKernan K.J."/>
            <person name="McEwan P."/>
            <person name="Bosak S."/>
            <person name="Kellis M."/>
            <person name="Volff J.-N."/>
            <person name="Guigo R."/>
            <person name="Zody M.C."/>
            <person name="Mesirov J."/>
            <person name="Lindblad-Toh K."/>
            <person name="Birren B."/>
            <person name="Nusbaum C."/>
            <person name="Kahn D."/>
            <person name="Robinson-Rechavi M."/>
            <person name="Laudet V."/>
            <person name="Schachter V."/>
            <person name="Quetier F."/>
            <person name="Saurin W."/>
            <person name="Scarpelli C."/>
            <person name="Wincker P."/>
            <person name="Lander E.S."/>
            <person name="Weissenbach J."/>
            <person name="Roest Crollius H."/>
        </authorList>
    </citation>
    <scope>NUCLEOTIDE SEQUENCE [LARGE SCALE GENOMIC DNA]</scope>
</reference>
<dbReference type="FunFam" id="4.10.720.10:FF:000001">
    <property type="entry name" value="Zinc finger, FYVE domain-containing 9a"/>
    <property type="match status" value="1"/>
</dbReference>
<evidence type="ECO:0000256" key="1">
    <source>
        <dbReference type="SAM" id="MobiDB-lite"/>
    </source>
</evidence>
<dbReference type="SMART" id="SM01421">
    <property type="entry name" value="DUF3480"/>
    <property type="match status" value="1"/>
</dbReference>
<dbReference type="PANTHER" id="PTHR46319:SF1">
    <property type="entry name" value="ZINC FINGER FYVE DOMAIN-CONTAINING PROTEIN 16"/>
    <property type="match status" value="1"/>
</dbReference>
<feature type="region of interest" description="Disordered" evidence="1">
    <location>
        <begin position="1"/>
        <end position="37"/>
    </location>
</feature>
<dbReference type="InterPro" id="IPR022557">
    <property type="entry name" value="SARA-like_C"/>
</dbReference>
<dbReference type="SMART" id="SM01422">
    <property type="entry name" value="SARA"/>
    <property type="match status" value="1"/>
</dbReference>
<dbReference type="PANTHER" id="PTHR46319">
    <property type="entry name" value="ZINC FINGER FYVE DOMAIN-CONTAINING PROTEIN"/>
    <property type="match status" value="1"/>
</dbReference>
<gene>
    <name evidence="4" type="ORF">GSTENG00025323001</name>
</gene>
<dbReference type="EMBL" id="CAAE01014764">
    <property type="protein sequence ID" value="CAG05342.1"/>
    <property type="molecule type" value="Genomic_DNA"/>
</dbReference>
<feature type="domain" description="Smad anchor for receptor activation-like C-terminal" evidence="2">
    <location>
        <begin position="305"/>
        <end position="681"/>
    </location>
</feature>
<dbReference type="Pfam" id="PF11979">
    <property type="entry name" value="SARA_C"/>
    <property type="match status" value="2"/>
</dbReference>
<dbReference type="Pfam" id="PF11409">
    <property type="entry name" value="SARA"/>
    <property type="match status" value="1"/>
</dbReference>
<dbReference type="AlphaFoldDB" id="Q4S1Z0"/>
<evidence type="ECO:0000259" key="2">
    <source>
        <dbReference type="SMART" id="SM01421"/>
    </source>
</evidence>
<evidence type="ECO:0000259" key="3">
    <source>
        <dbReference type="SMART" id="SM01422"/>
    </source>
</evidence>
<dbReference type="Gene3D" id="3.30.500.40">
    <property type="match status" value="1"/>
</dbReference>
<feature type="non-terminal residue" evidence="4">
    <location>
        <position position="702"/>
    </location>
</feature>
<sequence length="702" mass="75877">MMSPVGPSPNPNIPSEYCSTIPPLQQARAAGTLNSPPPTVMVPVSVLKHPNNDSCPREQKRVWFADGILPNGEVADTSRLSVTGRRDSQDFGSGTPDQSAPSSAETEGVCGGSSGPEGPGPAEDVRPPVSGPWDYTLLSGISSLVKRVPSLLPNNEDELPPLLIITEEDEAGGVLVEENPAPCQILLLLAEGGPRPLTFVLNANLLVNVKLITYSGRQCWCFGSTGLQALGQKELVFLLECLPDEKVLPKDLFSLYLNIYQEAQKGKFLEELDNVTFTSTFLGSKDHAGMLFFVPTCQPLDGLTLPSQPFLFGLLIQKLEVPWAKVFPLRLLLRLGAEYSVYPTPLISVRFRESVFRETGHTIMNLLADLRNYQYSLSVVEGLRIHMEMGHIYIDIPKSSFSDNEEGSYQTQASSMPGKTRTGETWSLWFGDNANVQSPGGKILIIACVATVTGASFVVFNGALKASSGFIAKSSIVEGKVNEQQDCEVANVCSLSSAHVSATDGLMVQIPPETMESLRSALREQTDFHIPCGRSDGGDVRENVTVRWVDWSSPINRGKTSGVDGRPLDGVPSVRVLQDTDSESDGLTIRCTEVFYQLKTPERSLTSVLSSCSGFQKEIALAACSALTPHLAVLTSAGINSLALRISTQADMVVEYQAGCGGRLLPQRYMNELDSALIPVIHGGSASVPQTAMDMEFIFYIT</sequence>
<dbReference type="KEGG" id="tng:GSTEN00025323G001"/>
<proteinExistence type="predicted"/>
<reference evidence="4" key="2">
    <citation type="submission" date="2004-02" db="EMBL/GenBank/DDBJ databases">
        <authorList>
            <consortium name="Genoscope"/>
            <consortium name="Whitehead Institute Centre for Genome Research"/>
        </authorList>
    </citation>
    <scope>NUCLEOTIDE SEQUENCE</scope>
</reference>
<dbReference type="GO" id="GO:0016197">
    <property type="term" value="P:endosomal transport"/>
    <property type="evidence" value="ECO:0007669"/>
    <property type="project" value="TreeGrafter"/>
</dbReference>